<feature type="region of interest" description="Disordered" evidence="1">
    <location>
        <begin position="1"/>
        <end position="39"/>
    </location>
</feature>
<evidence type="ECO:0000313" key="2">
    <source>
        <dbReference type="EMBL" id="KAJ1172080.1"/>
    </source>
</evidence>
<evidence type="ECO:0000256" key="1">
    <source>
        <dbReference type="SAM" id="MobiDB-lite"/>
    </source>
</evidence>
<accession>A0AAV7T7B2</accession>
<comment type="caution">
    <text evidence="2">The sequence shown here is derived from an EMBL/GenBank/DDBJ whole genome shotgun (WGS) entry which is preliminary data.</text>
</comment>
<keyword evidence="3" id="KW-1185">Reference proteome</keyword>
<feature type="compositionally biased region" description="Basic and acidic residues" evidence="1">
    <location>
        <begin position="96"/>
        <end position="105"/>
    </location>
</feature>
<reference evidence="2" key="1">
    <citation type="journal article" date="2022" name="bioRxiv">
        <title>Sequencing and chromosome-scale assembly of the giantPleurodeles waltlgenome.</title>
        <authorList>
            <person name="Brown T."/>
            <person name="Elewa A."/>
            <person name="Iarovenko S."/>
            <person name="Subramanian E."/>
            <person name="Araus A.J."/>
            <person name="Petzold A."/>
            <person name="Susuki M."/>
            <person name="Suzuki K.-i.T."/>
            <person name="Hayashi T."/>
            <person name="Toyoda A."/>
            <person name="Oliveira C."/>
            <person name="Osipova E."/>
            <person name="Leigh N.D."/>
            <person name="Simon A."/>
            <person name="Yun M.H."/>
        </authorList>
    </citation>
    <scope>NUCLEOTIDE SEQUENCE</scope>
    <source>
        <strain evidence="2">20211129_DDA</strain>
        <tissue evidence="2">Liver</tissue>
    </source>
</reference>
<name>A0AAV7T7B2_PLEWA</name>
<dbReference type="EMBL" id="JANPWB010000007">
    <property type="protein sequence ID" value="KAJ1172080.1"/>
    <property type="molecule type" value="Genomic_DNA"/>
</dbReference>
<evidence type="ECO:0000313" key="3">
    <source>
        <dbReference type="Proteomes" id="UP001066276"/>
    </source>
</evidence>
<protein>
    <submittedName>
        <fullName evidence="2">Uncharacterized protein</fullName>
    </submittedName>
</protein>
<feature type="region of interest" description="Disordered" evidence="1">
    <location>
        <begin position="71"/>
        <end position="105"/>
    </location>
</feature>
<gene>
    <name evidence="2" type="ORF">NDU88_003932</name>
</gene>
<dbReference type="AlphaFoldDB" id="A0AAV7T7B2"/>
<feature type="compositionally biased region" description="Basic and acidic residues" evidence="1">
    <location>
        <begin position="23"/>
        <end position="39"/>
    </location>
</feature>
<sequence>MSPLMGPSLLMSGPAACPAAESRGLKWGRDPPPDGRDRLVPVKRSRLVAPRCGRPDPQNSLWGEAEVRLGSARSPEERCGPAVPRGGDMGLAFRPTEGRGSEDWP</sequence>
<proteinExistence type="predicted"/>
<dbReference type="Proteomes" id="UP001066276">
    <property type="component" value="Chromosome 4_1"/>
</dbReference>
<organism evidence="2 3">
    <name type="scientific">Pleurodeles waltl</name>
    <name type="common">Iberian ribbed newt</name>
    <dbReference type="NCBI Taxonomy" id="8319"/>
    <lineage>
        <taxon>Eukaryota</taxon>
        <taxon>Metazoa</taxon>
        <taxon>Chordata</taxon>
        <taxon>Craniata</taxon>
        <taxon>Vertebrata</taxon>
        <taxon>Euteleostomi</taxon>
        <taxon>Amphibia</taxon>
        <taxon>Batrachia</taxon>
        <taxon>Caudata</taxon>
        <taxon>Salamandroidea</taxon>
        <taxon>Salamandridae</taxon>
        <taxon>Pleurodelinae</taxon>
        <taxon>Pleurodeles</taxon>
    </lineage>
</organism>